<gene>
    <name evidence="1" type="ORF">QYQ93_18600</name>
</gene>
<sequence length="150" mass="15979">MSGSSVINDVSIFSPAPLHGWFSTSGVHAIRADNPDGLDSYFSAPIIDSSADLRKVFPQAFGTEEVQVKLVMRLPQGVNVSSIVVTAIGDTGGGVSIPAPDADGEWHTEVARWTPQKPGRTQILILFRDASSPSEYLGVDIKSITVEAKK</sequence>
<dbReference type="RefSeq" id="WP_338475222.1">
    <property type="nucleotide sequence ID" value="NZ_CP129946.1"/>
</dbReference>
<dbReference type="Proteomes" id="UP001347174">
    <property type="component" value="Chromosome"/>
</dbReference>
<organism evidence="1 2">
    <name type="scientific">Pseudomonas khavaziana</name>
    <dbReference type="NCBI Taxonomy" id="2842351"/>
    <lineage>
        <taxon>Bacteria</taxon>
        <taxon>Pseudomonadati</taxon>
        <taxon>Pseudomonadota</taxon>
        <taxon>Gammaproteobacteria</taxon>
        <taxon>Pseudomonadales</taxon>
        <taxon>Pseudomonadaceae</taxon>
        <taxon>Pseudomonas</taxon>
    </lineage>
</organism>
<accession>A0ABZ2DBD2</accession>
<keyword evidence="2" id="KW-1185">Reference proteome</keyword>
<proteinExistence type="predicted"/>
<reference evidence="1 2" key="1">
    <citation type="submission" date="2023-07" db="EMBL/GenBank/DDBJ databases">
        <title>Plant endophyte Pseudomonas khavaziana can be used to control wheat stem rot.</title>
        <authorList>
            <person name="Guo S."/>
            <person name="Shen X."/>
        </authorList>
    </citation>
    <scope>NUCLEOTIDE SEQUENCE [LARGE SCALE GENOMIC DNA]</scope>
    <source>
        <strain evidence="1 2">SR9</strain>
    </source>
</reference>
<protein>
    <submittedName>
        <fullName evidence="1">Uncharacterized protein</fullName>
    </submittedName>
</protein>
<name>A0ABZ2DBD2_9PSED</name>
<evidence type="ECO:0000313" key="2">
    <source>
        <dbReference type="Proteomes" id="UP001347174"/>
    </source>
</evidence>
<evidence type="ECO:0000313" key="1">
    <source>
        <dbReference type="EMBL" id="WWA74829.1"/>
    </source>
</evidence>
<dbReference type="EMBL" id="CP129946">
    <property type="protein sequence ID" value="WWA74829.1"/>
    <property type="molecule type" value="Genomic_DNA"/>
</dbReference>